<dbReference type="InterPro" id="IPR029030">
    <property type="entry name" value="Caspase-like_dom_sf"/>
</dbReference>
<dbReference type="Pfam" id="PF00656">
    <property type="entry name" value="Peptidase_C14"/>
    <property type="match status" value="1"/>
</dbReference>
<evidence type="ECO:0000313" key="3">
    <source>
        <dbReference type="Proteomes" id="UP000184096"/>
    </source>
</evidence>
<dbReference type="PANTHER" id="PTHR22576">
    <property type="entry name" value="MUCOSA ASSOCIATED LYMPHOID TISSUE LYMPHOMA TRANSLOCATION PROTEIN 1/PARACASPASE"/>
    <property type="match status" value="1"/>
</dbReference>
<dbReference type="EMBL" id="LT670849">
    <property type="protein sequence ID" value="SHN73685.1"/>
    <property type="molecule type" value="Genomic_DNA"/>
</dbReference>
<protein>
    <submittedName>
        <fullName evidence="2">Caspase domain-containing protein</fullName>
    </submittedName>
</protein>
<proteinExistence type="predicted"/>
<dbReference type="PROSITE" id="PS50208">
    <property type="entry name" value="CASPASE_P20"/>
    <property type="match status" value="1"/>
</dbReference>
<dbReference type="Proteomes" id="UP000184096">
    <property type="component" value="Chromosome I"/>
</dbReference>
<keyword evidence="3" id="KW-1185">Reference proteome</keyword>
<dbReference type="InterPro" id="IPR011600">
    <property type="entry name" value="Pept_C14_caspase"/>
</dbReference>
<dbReference type="Gene3D" id="3.40.50.1460">
    <property type="match status" value="1"/>
</dbReference>
<evidence type="ECO:0000259" key="1">
    <source>
        <dbReference type="PROSITE" id="PS50208"/>
    </source>
</evidence>
<organism evidence="2 3">
    <name type="scientific">Bradyrhizobium erythrophlei</name>
    <dbReference type="NCBI Taxonomy" id="1437360"/>
    <lineage>
        <taxon>Bacteria</taxon>
        <taxon>Pseudomonadati</taxon>
        <taxon>Pseudomonadota</taxon>
        <taxon>Alphaproteobacteria</taxon>
        <taxon>Hyphomicrobiales</taxon>
        <taxon>Nitrobacteraceae</taxon>
        <taxon>Bradyrhizobium</taxon>
    </lineage>
</organism>
<reference evidence="3" key="1">
    <citation type="submission" date="2016-11" db="EMBL/GenBank/DDBJ databases">
        <authorList>
            <person name="Varghese N."/>
            <person name="Submissions S."/>
        </authorList>
    </citation>
    <scope>NUCLEOTIDE SEQUENCE [LARGE SCALE GENOMIC DNA]</scope>
    <source>
        <strain evidence="3">GAS401</strain>
    </source>
</reference>
<dbReference type="GO" id="GO:0006508">
    <property type="term" value="P:proteolysis"/>
    <property type="evidence" value="ECO:0007669"/>
    <property type="project" value="InterPro"/>
</dbReference>
<dbReference type="AlphaFoldDB" id="A0A1M7TSJ0"/>
<dbReference type="RefSeq" id="WP_072818173.1">
    <property type="nucleotide sequence ID" value="NZ_LT670849.1"/>
</dbReference>
<dbReference type="InterPro" id="IPR001309">
    <property type="entry name" value="Pept_C14_p20"/>
</dbReference>
<name>A0A1M7TSJ0_9BRAD</name>
<dbReference type="PANTHER" id="PTHR22576:SF37">
    <property type="entry name" value="MUCOSA-ASSOCIATED LYMPHOID TISSUE LYMPHOMA TRANSLOCATION PROTEIN 1"/>
    <property type="match status" value="1"/>
</dbReference>
<dbReference type="OrthoDB" id="7957531at2"/>
<dbReference type="GO" id="GO:0004197">
    <property type="term" value="F:cysteine-type endopeptidase activity"/>
    <property type="evidence" value="ECO:0007669"/>
    <property type="project" value="InterPro"/>
</dbReference>
<sequence length="294" mass="31391">MTLFGQLPKLGLSRRSVAVAAALIGTVSLALGAHAALNKLDGAKVASAEQADTAKRSSRIALVIGNSHYPDASLPLAQPVNDARALTAALRHEGFDVDAIEDATHDDMTRAVARLKSKVRSDSVVMLFFGGYGIQVGRESYMIPVDAVIWKETDVRREGIAVESVLDAAKEFGASAKVVVLDASRRNPYERRFRTFSHGLAPITLPDNALLLTSTSPGTVADDSTGENSVLVTELLTHIDTPRDNQAKAAEAIFNQTRVAVSRSSNGEQVPSVSSTLLEEISFNADRPETKKAN</sequence>
<dbReference type="SUPFAM" id="SSF52129">
    <property type="entry name" value="Caspase-like"/>
    <property type="match status" value="1"/>
</dbReference>
<feature type="domain" description="Caspase family p20" evidence="1">
    <location>
        <begin position="57"/>
        <end position="135"/>
    </location>
</feature>
<evidence type="ECO:0000313" key="2">
    <source>
        <dbReference type="EMBL" id="SHN73685.1"/>
    </source>
</evidence>
<accession>A0A1M7TSJ0</accession>
<dbReference type="InterPro" id="IPR052039">
    <property type="entry name" value="Caspase-related_regulators"/>
</dbReference>
<gene>
    <name evidence="2" type="ORF">SAMN05444170_2539</name>
</gene>